<evidence type="ECO:0000313" key="3">
    <source>
        <dbReference type="Proteomes" id="UP001066276"/>
    </source>
</evidence>
<feature type="compositionally biased region" description="Polar residues" evidence="1">
    <location>
        <begin position="1"/>
        <end position="18"/>
    </location>
</feature>
<feature type="region of interest" description="Disordered" evidence="1">
    <location>
        <begin position="1"/>
        <end position="32"/>
    </location>
</feature>
<gene>
    <name evidence="2" type="ORF">NDU88_001811</name>
</gene>
<proteinExistence type="predicted"/>
<keyword evidence="3" id="KW-1185">Reference proteome</keyword>
<evidence type="ECO:0000313" key="2">
    <source>
        <dbReference type="EMBL" id="KAJ1088655.1"/>
    </source>
</evidence>
<reference evidence="2" key="1">
    <citation type="journal article" date="2022" name="bioRxiv">
        <title>Sequencing and chromosome-scale assembly of the giantPleurodeles waltlgenome.</title>
        <authorList>
            <person name="Brown T."/>
            <person name="Elewa A."/>
            <person name="Iarovenko S."/>
            <person name="Subramanian E."/>
            <person name="Araus A.J."/>
            <person name="Petzold A."/>
            <person name="Susuki M."/>
            <person name="Suzuki K.-i.T."/>
            <person name="Hayashi T."/>
            <person name="Toyoda A."/>
            <person name="Oliveira C."/>
            <person name="Osipova E."/>
            <person name="Leigh N.D."/>
            <person name="Simon A."/>
            <person name="Yun M.H."/>
        </authorList>
    </citation>
    <scope>NUCLEOTIDE SEQUENCE</scope>
    <source>
        <strain evidence="2">20211129_DDA</strain>
        <tissue evidence="2">Liver</tissue>
    </source>
</reference>
<comment type="caution">
    <text evidence="2">The sequence shown here is derived from an EMBL/GenBank/DDBJ whole genome shotgun (WGS) entry which is preliminary data.</text>
</comment>
<evidence type="ECO:0000256" key="1">
    <source>
        <dbReference type="SAM" id="MobiDB-lite"/>
    </source>
</evidence>
<name>A0AAV7LMN3_PLEWA</name>
<sequence length="97" mass="10800">MKAVRSNTTESGAPSGPQNIELGDKEQQSEVPLDDYVLDLEQGDFNVDDLYSENETPSTSKGIVKDPLGEEMFPLHSIRHSRNAERCPLDHVGKFIK</sequence>
<dbReference type="Proteomes" id="UP001066276">
    <property type="component" value="Chromosome 11"/>
</dbReference>
<organism evidence="2 3">
    <name type="scientific">Pleurodeles waltl</name>
    <name type="common">Iberian ribbed newt</name>
    <dbReference type="NCBI Taxonomy" id="8319"/>
    <lineage>
        <taxon>Eukaryota</taxon>
        <taxon>Metazoa</taxon>
        <taxon>Chordata</taxon>
        <taxon>Craniata</taxon>
        <taxon>Vertebrata</taxon>
        <taxon>Euteleostomi</taxon>
        <taxon>Amphibia</taxon>
        <taxon>Batrachia</taxon>
        <taxon>Caudata</taxon>
        <taxon>Salamandroidea</taxon>
        <taxon>Salamandridae</taxon>
        <taxon>Pleurodelinae</taxon>
        <taxon>Pleurodeles</taxon>
    </lineage>
</organism>
<dbReference type="EMBL" id="JANPWB010000015">
    <property type="protein sequence ID" value="KAJ1088655.1"/>
    <property type="molecule type" value="Genomic_DNA"/>
</dbReference>
<accession>A0AAV7LMN3</accession>
<dbReference type="AlphaFoldDB" id="A0AAV7LMN3"/>
<protein>
    <submittedName>
        <fullName evidence="2">Uncharacterized protein</fullName>
    </submittedName>
</protein>